<dbReference type="Proteomes" id="UP000036395">
    <property type="component" value="Unassembled WGS sequence"/>
</dbReference>
<evidence type="ECO:0000313" key="6">
    <source>
        <dbReference type="Proteomes" id="UP000183155"/>
    </source>
</evidence>
<dbReference type="InterPro" id="IPR025711">
    <property type="entry name" value="PepSY"/>
</dbReference>
<dbReference type="Pfam" id="PF13670">
    <property type="entry name" value="PepSY_2"/>
    <property type="match status" value="1"/>
</dbReference>
<evidence type="ECO:0000313" key="5">
    <source>
        <dbReference type="Proteomes" id="UP000036395"/>
    </source>
</evidence>
<dbReference type="Proteomes" id="UP000183155">
    <property type="component" value="Unassembled WGS sequence"/>
</dbReference>
<feature type="signal peptide" evidence="1">
    <location>
        <begin position="1"/>
        <end position="23"/>
    </location>
</feature>
<comment type="caution">
    <text evidence="3">The sequence shown here is derived from an EMBL/GenBank/DDBJ whole genome shotgun (WGS) entry which is preliminary data.</text>
</comment>
<dbReference type="RefSeq" id="WP_048379476.1">
    <property type="nucleotide sequence ID" value="NZ_FNRS01000001.1"/>
</dbReference>
<dbReference type="OrthoDB" id="7010686at2"/>
<organism evidence="3 5">
    <name type="scientific">Pseudomonas taetrolens</name>
    <dbReference type="NCBI Taxonomy" id="47884"/>
    <lineage>
        <taxon>Bacteria</taxon>
        <taxon>Pseudomonadati</taxon>
        <taxon>Pseudomonadota</taxon>
        <taxon>Gammaproteobacteria</taxon>
        <taxon>Pseudomonadales</taxon>
        <taxon>Pseudomonadaceae</taxon>
        <taxon>Pseudomonas</taxon>
    </lineage>
</organism>
<dbReference type="EMBL" id="JYLA01000002">
    <property type="protein sequence ID" value="KMM86313.1"/>
    <property type="molecule type" value="Genomic_DNA"/>
</dbReference>
<evidence type="ECO:0000313" key="4">
    <source>
        <dbReference type="EMBL" id="SEC86988.1"/>
    </source>
</evidence>
<sequence>MLKKTFAAAITTAVLLSSGAAMAQAPVDPNWAFSKEAVEVFKNKAGYTTIKSIELENPATGIWKTEGVKKIDGVEVEVETTFDATGKVLSEKKD</sequence>
<proteinExistence type="predicted"/>
<gene>
    <name evidence="4" type="ORF">SAMN04490203_3284</name>
    <name evidence="3" type="ORF">TU78_06820</name>
</gene>
<dbReference type="EMBL" id="FNRS01000001">
    <property type="protein sequence ID" value="SEC86988.1"/>
    <property type="molecule type" value="Genomic_DNA"/>
</dbReference>
<reference evidence="3 5" key="1">
    <citation type="submission" date="2015-02" db="EMBL/GenBank/DDBJ databases">
        <title>Pseudomonas helleri sp. nov. and Pseudomonas weihenstephanensis sp. nov., isolated from raw cows milk.</title>
        <authorList>
            <person name="von Neubeck M."/>
            <person name="Huptas C."/>
            <person name="Wenning M."/>
            <person name="Scherer S."/>
        </authorList>
    </citation>
    <scope>NUCLEOTIDE SEQUENCE [LARGE SCALE GENOMIC DNA]</scope>
    <source>
        <strain evidence="3 5">DSM 21104</strain>
    </source>
</reference>
<keyword evidence="6" id="KW-1185">Reference proteome</keyword>
<evidence type="ECO:0000259" key="2">
    <source>
        <dbReference type="Pfam" id="PF13670"/>
    </source>
</evidence>
<dbReference type="AlphaFoldDB" id="A0A0J6GVH7"/>
<evidence type="ECO:0000256" key="1">
    <source>
        <dbReference type="SAM" id="SignalP"/>
    </source>
</evidence>
<feature type="domain" description="PepSY" evidence="2">
    <location>
        <begin position="8"/>
        <end position="91"/>
    </location>
</feature>
<keyword evidence="1" id="KW-0732">Signal</keyword>
<feature type="chain" id="PRO_5005272554" evidence="1">
    <location>
        <begin position="24"/>
        <end position="94"/>
    </location>
</feature>
<accession>A0A0J6GVH7</accession>
<dbReference type="STRING" id="47884.SAMN04490203_3284"/>
<protein>
    <submittedName>
        <fullName evidence="4">Peptidase propeptide and YPEB domain-containing protein</fullName>
    </submittedName>
</protein>
<evidence type="ECO:0000313" key="3">
    <source>
        <dbReference type="EMBL" id="KMM86313.1"/>
    </source>
</evidence>
<dbReference type="PATRIC" id="fig|47884.3.peg.1761"/>
<name>A0A0J6GVH7_PSETA</name>
<reference evidence="4 6" key="2">
    <citation type="submission" date="2016-10" db="EMBL/GenBank/DDBJ databases">
        <authorList>
            <person name="Varghese N."/>
            <person name="Submissions S."/>
        </authorList>
    </citation>
    <scope>NUCLEOTIDE SEQUENCE [LARGE SCALE GENOMIC DNA]</scope>
    <source>
        <strain evidence="4 6">BS3652</strain>
    </source>
</reference>